<dbReference type="Proteomes" id="UP000321548">
    <property type="component" value="Unassembled WGS sequence"/>
</dbReference>
<dbReference type="AlphaFoldDB" id="A0A5C8P1H9"/>
<keyword evidence="2" id="KW-1133">Transmembrane helix</keyword>
<reference evidence="3 4" key="1">
    <citation type="submission" date="2019-06" db="EMBL/GenBank/DDBJ databases">
        <title>Quisquiliibacterium sp. nov., isolated from a maize field.</title>
        <authorList>
            <person name="Lin S.-Y."/>
            <person name="Tsai C.-F."/>
            <person name="Young C.-C."/>
        </authorList>
    </citation>
    <scope>NUCLEOTIDE SEQUENCE [LARGE SCALE GENOMIC DNA]</scope>
    <source>
        <strain evidence="3 4">CC-CFT501</strain>
    </source>
</reference>
<feature type="compositionally biased region" description="Basic and acidic residues" evidence="1">
    <location>
        <begin position="196"/>
        <end position="218"/>
    </location>
</feature>
<feature type="transmembrane region" description="Helical" evidence="2">
    <location>
        <begin position="28"/>
        <end position="52"/>
    </location>
</feature>
<evidence type="ECO:0000256" key="1">
    <source>
        <dbReference type="SAM" id="MobiDB-lite"/>
    </source>
</evidence>
<feature type="region of interest" description="Disordered" evidence="1">
    <location>
        <begin position="182"/>
        <end position="218"/>
    </location>
</feature>
<sequence>MDILAHTLWTGAGVTWLARRRPLARRTVAATIAAAGLPDTFQMLPLLAWWWFGGGSFEAVRAYALAVPSQEPMTPALVGLWSHHLHCTAHSAVVAGGITLMLWAWQRSFWLPLLGWWSHILIDVFTHSADYYASPVLYPFTQRGFDGVPWNAPWFMVLNYLALLAVFAALWKTSQRRRAEAAGNSLPVRLQRDHRHAGQRDARADDVPPREGDAVDEP</sequence>
<keyword evidence="2" id="KW-0472">Membrane</keyword>
<comment type="caution">
    <text evidence="3">The sequence shown here is derived from an EMBL/GenBank/DDBJ whole genome shotgun (WGS) entry which is preliminary data.</text>
</comment>
<organism evidence="3 4">
    <name type="scientific">Zeimonas arvi</name>
    <dbReference type="NCBI Taxonomy" id="2498847"/>
    <lineage>
        <taxon>Bacteria</taxon>
        <taxon>Pseudomonadati</taxon>
        <taxon>Pseudomonadota</taxon>
        <taxon>Betaproteobacteria</taxon>
        <taxon>Burkholderiales</taxon>
        <taxon>Burkholderiaceae</taxon>
        <taxon>Zeimonas</taxon>
    </lineage>
</organism>
<protein>
    <submittedName>
        <fullName evidence="3">Uncharacterized protein</fullName>
    </submittedName>
</protein>
<keyword evidence="2" id="KW-0812">Transmembrane</keyword>
<gene>
    <name evidence="3" type="ORF">FHP08_05805</name>
</gene>
<evidence type="ECO:0000313" key="3">
    <source>
        <dbReference type="EMBL" id="TXL67127.1"/>
    </source>
</evidence>
<evidence type="ECO:0000256" key="2">
    <source>
        <dbReference type="SAM" id="Phobius"/>
    </source>
</evidence>
<evidence type="ECO:0000313" key="4">
    <source>
        <dbReference type="Proteomes" id="UP000321548"/>
    </source>
</evidence>
<name>A0A5C8P1H9_9BURK</name>
<keyword evidence="4" id="KW-1185">Reference proteome</keyword>
<feature type="transmembrane region" description="Helical" evidence="2">
    <location>
        <begin position="152"/>
        <end position="171"/>
    </location>
</feature>
<accession>A0A5C8P1H9</accession>
<proteinExistence type="predicted"/>
<dbReference type="EMBL" id="VDUY01000002">
    <property type="protein sequence ID" value="TXL67127.1"/>
    <property type="molecule type" value="Genomic_DNA"/>
</dbReference>
<dbReference type="OrthoDB" id="9811877at2"/>